<dbReference type="EMBL" id="AWQX01000391">
    <property type="protein sequence ID" value="EST18453.1"/>
    <property type="molecule type" value="Genomic_DNA"/>
</dbReference>
<evidence type="ECO:0000313" key="2">
    <source>
        <dbReference type="Proteomes" id="UP000017984"/>
    </source>
</evidence>
<sequence>MAGDVLAEQVVDRAEGPLHHGLGLWAPRRGGLHAHPERLAGGDEALREVDLAAVDDDRLGHDHRAGGRAFQPFVQ</sequence>
<protein>
    <submittedName>
        <fullName evidence="1">Uncharacterized protein</fullName>
    </submittedName>
</protein>
<evidence type="ECO:0000313" key="1">
    <source>
        <dbReference type="EMBL" id="EST18453.1"/>
    </source>
</evidence>
<dbReference type="STRING" id="1352936.M878_44865"/>
<accession>V6JFH4</accession>
<dbReference type="RefSeq" id="WP_023553804.1">
    <property type="nucleotide sequence ID" value="NZ_CM002285.1"/>
</dbReference>
<comment type="caution">
    <text evidence="1">The sequence shown here is derived from an EMBL/GenBank/DDBJ whole genome shotgun (WGS) entry which is preliminary data.</text>
</comment>
<organism evidence="1 2">
    <name type="scientific">Streptomyces roseochromogenus subsp. oscitans DS 12.976</name>
    <dbReference type="NCBI Taxonomy" id="1352936"/>
    <lineage>
        <taxon>Bacteria</taxon>
        <taxon>Bacillati</taxon>
        <taxon>Actinomycetota</taxon>
        <taxon>Actinomycetes</taxon>
        <taxon>Kitasatosporales</taxon>
        <taxon>Streptomycetaceae</taxon>
        <taxon>Streptomyces</taxon>
    </lineage>
</organism>
<dbReference type="HOGENOM" id="CLU_2669628_0_0_11"/>
<keyword evidence="2" id="KW-1185">Reference proteome</keyword>
<dbReference type="Proteomes" id="UP000017984">
    <property type="component" value="Chromosome"/>
</dbReference>
<reference evidence="1 2" key="1">
    <citation type="journal article" date="2014" name="Genome Announc.">
        <title>Draft Genome Sequence of Streptomyces roseochromogenes subsp. oscitans DS 12.976, Producer of the Aminocoumarin Antibiotic Clorobiocin.</title>
        <authorList>
            <person name="Ruckert C."/>
            <person name="Kalinowski J."/>
            <person name="Heide L."/>
            <person name="Apel A.K."/>
        </authorList>
    </citation>
    <scope>NUCLEOTIDE SEQUENCE [LARGE SCALE GENOMIC DNA]</scope>
    <source>
        <strain evidence="1 2">DS 12.976</strain>
    </source>
</reference>
<name>V6JFH4_STRRC</name>
<dbReference type="AlphaFoldDB" id="V6JFH4"/>
<gene>
    <name evidence="1" type="ORF">M878_44865</name>
</gene>
<proteinExistence type="predicted"/>